<evidence type="ECO:0000313" key="2">
    <source>
        <dbReference type="EMBL" id="ESR45729.1"/>
    </source>
</evidence>
<dbReference type="SUPFAM" id="SSF48264">
    <property type="entry name" value="Cytochrome P450"/>
    <property type="match status" value="1"/>
</dbReference>
<dbReference type="InParanoid" id="V4V1S0"/>
<evidence type="ECO:0000256" key="1">
    <source>
        <dbReference type="SAM" id="Phobius"/>
    </source>
</evidence>
<dbReference type="GO" id="GO:0004497">
    <property type="term" value="F:monooxygenase activity"/>
    <property type="evidence" value="ECO:0007669"/>
    <property type="project" value="InterPro"/>
</dbReference>
<sequence>MDLLMSWILWLEFTLVWVMLPLGPRPYLVIRNLLEMGGKPHKSLANPAKIHGPIMSLRLGQMTIVVVSSPCMAKVVLENHDLSFYDRKVSKAILSLPYRHHEFSLVWLSVSTL</sequence>
<keyword evidence="1" id="KW-1133">Transmembrane helix</keyword>
<organism evidence="2 3">
    <name type="scientific">Citrus clementina</name>
    <name type="common">Clementine</name>
    <name type="synonym">Citrus deliciosa x Citrus sinensis</name>
    <dbReference type="NCBI Taxonomy" id="85681"/>
    <lineage>
        <taxon>Eukaryota</taxon>
        <taxon>Viridiplantae</taxon>
        <taxon>Streptophyta</taxon>
        <taxon>Embryophyta</taxon>
        <taxon>Tracheophyta</taxon>
        <taxon>Spermatophyta</taxon>
        <taxon>Magnoliopsida</taxon>
        <taxon>eudicotyledons</taxon>
        <taxon>Gunneridae</taxon>
        <taxon>Pentapetalae</taxon>
        <taxon>rosids</taxon>
        <taxon>malvids</taxon>
        <taxon>Sapindales</taxon>
        <taxon>Rutaceae</taxon>
        <taxon>Aurantioideae</taxon>
        <taxon>Citrus</taxon>
    </lineage>
</organism>
<dbReference type="eggNOG" id="KOG0156">
    <property type="taxonomic scope" value="Eukaryota"/>
</dbReference>
<gene>
    <name evidence="2" type="ORF">CICLE_v10003635mg</name>
</gene>
<reference evidence="2 3" key="1">
    <citation type="submission" date="2013-10" db="EMBL/GenBank/DDBJ databases">
        <authorList>
            <consortium name="International Citrus Genome Consortium"/>
            <person name="Jenkins J."/>
            <person name="Schmutz J."/>
            <person name="Prochnik S."/>
            <person name="Rokhsar D."/>
            <person name="Gmitter F."/>
            <person name="Ollitrault P."/>
            <person name="Machado M."/>
            <person name="Talon M."/>
            <person name="Wincker P."/>
            <person name="Jaillon O."/>
            <person name="Morgante M."/>
        </authorList>
    </citation>
    <scope>NUCLEOTIDE SEQUENCE</scope>
    <source>
        <strain evidence="3">cv. Clemenules</strain>
    </source>
</reference>
<dbReference type="KEGG" id="cic:CICLE_v10003635mg"/>
<dbReference type="InterPro" id="IPR001128">
    <property type="entry name" value="Cyt_P450"/>
</dbReference>
<dbReference type="PANTHER" id="PTHR24299">
    <property type="entry name" value="CYTOCHROME P450 FAMILY 1"/>
    <property type="match status" value="1"/>
</dbReference>
<dbReference type="Proteomes" id="UP000030687">
    <property type="component" value="Unassembled WGS sequence"/>
</dbReference>
<dbReference type="Gene3D" id="1.10.630.10">
    <property type="entry name" value="Cytochrome P450"/>
    <property type="match status" value="1"/>
</dbReference>
<dbReference type="EMBL" id="KI536799">
    <property type="protein sequence ID" value="ESR45729.1"/>
    <property type="molecule type" value="Genomic_DNA"/>
</dbReference>
<dbReference type="STRING" id="85681.V4V1S0"/>
<keyword evidence="3" id="KW-1185">Reference proteome</keyword>
<name>V4V1S0_CITCL</name>
<keyword evidence="1" id="KW-0472">Membrane</keyword>
<dbReference type="GO" id="GO:0020037">
    <property type="term" value="F:heme binding"/>
    <property type="evidence" value="ECO:0007669"/>
    <property type="project" value="InterPro"/>
</dbReference>
<dbReference type="AlphaFoldDB" id="V4V1S0"/>
<keyword evidence="1" id="KW-0812">Transmembrane</keyword>
<dbReference type="PANTHER" id="PTHR24299:SF59">
    <property type="entry name" value="CYTOCHROME P450 SUPERFAMILY PROTEIN"/>
    <property type="match status" value="1"/>
</dbReference>
<dbReference type="Pfam" id="PF00067">
    <property type="entry name" value="p450"/>
    <property type="match status" value="1"/>
</dbReference>
<dbReference type="GO" id="GO:0016705">
    <property type="term" value="F:oxidoreductase activity, acting on paired donors, with incorporation or reduction of molecular oxygen"/>
    <property type="evidence" value="ECO:0007669"/>
    <property type="project" value="InterPro"/>
</dbReference>
<dbReference type="OMA" id="FSSWILY"/>
<evidence type="ECO:0000313" key="3">
    <source>
        <dbReference type="Proteomes" id="UP000030687"/>
    </source>
</evidence>
<accession>V4V1S0</accession>
<protein>
    <submittedName>
        <fullName evidence="2">Uncharacterized protein</fullName>
    </submittedName>
</protein>
<feature type="transmembrane region" description="Helical" evidence="1">
    <location>
        <begin position="6"/>
        <end position="23"/>
    </location>
</feature>
<dbReference type="InterPro" id="IPR036396">
    <property type="entry name" value="Cyt_P450_sf"/>
</dbReference>
<dbReference type="Gramene" id="ESR45729">
    <property type="protein sequence ID" value="ESR45729"/>
    <property type="gene ID" value="CICLE_v10003635mg"/>
</dbReference>
<proteinExistence type="predicted"/>
<dbReference type="GO" id="GO:0005506">
    <property type="term" value="F:iron ion binding"/>
    <property type="evidence" value="ECO:0007669"/>
    <property type="project" value="InterPro"/>
</dbReference>